<dbReference type="Gene3D" id="1.20.20.10">
    <property type="entry name" value="F1F0 ATP synthase subunit C"/>
    <property type="match status" value="1"/>
</dbReference>
<reference evidence="14 15" key="1">
    <citation type="journal article" date="2010" name="Stand. Genomic Sci.">
        <title>Complete genome sequence of Haliangium ochraceum type strain (SMP-2).</title>
        <authorList>
            <consortium name="US DOE Joint Genome Institute (JGI-PGF)"/>
            <person name="Ivanova N."/>
            <person name="Daum C."/>
            <person name="Lang E."/>
            <person name="Abt B."/>
            <person name="Kopitz M."/>
            <person name="Saunders E."/>
            <person name="Lapidus A."/>
            <person name="Lucas S."/>
            <person name="Glavina Del Rio T."/>
            <person name="Nolan M."/>
            <person name="Tice H."/>
            <person name="Copeland A."/>
            <person name="Cheng J.F."/>
            <person name="Chen F."/>
            <person name="Bruce D."/>
            <person name="Goodwin L."/>
            <person name="Pitluck S."/>
            <person name="Mavromatis K."/>
            <person name="Pati A."/>
            <person name="Mikhailova N."/>
            <person name="Chen A."/>
            <person name="Palaniappan K."/>
            <person name="Land M."/>
            <person name="Hauser L."/>
            <person name="Chang Y.J."/>
            <person name="Jeffries C.D."/>
            <person name="Detter J.C."/>
            <person name="Brettin T."/>
            <person name="Rohde M."/>
            <person name="Goker M."/>
            <person name="Bristow J."/>
            <person name="Markowitz V."/>
            <person name="Eisen J.A."/>
            <person name="Hugenholtz P."/>
            <person name="Kyrpides N.C."/>
            <person name="Klenk H.P."/>
        </authorList>
    </citation>
    <scope>NUCLEOTIDE SEQUENCE [LARGE SCALE GENOMIC DNA]</scope>
    <source>
        <strain evidence="15">DSM 14365 / CIP 107738 / JCM 11303 / AJ 13395 / SMP-2</strain>
    </source>
</reference>
<dbReference type="GO" id="GO:0005886">
    <property type="term" value="C:plasma membrane"/>
    <property type="evidence" value="ECO:0007669"/>
    <property type="project" value="UniProtKB-SubCell"/>
</dbReference>
<dbReference type="eggNOG" id="COG0636">
    <property type="taxonomic scope" value="Bacteria"/>
</dbReference>
<feature type="chain" id="PRO_5003011412" description="ATP synthase subunit c" evidence="12">
    <location>
        <begin position="28"/>
        <end position="114"/>
    </location>
</feature>
<evidence type="ECO:0000256" key="10">
    <source>
        <dbReference type="ARBA" id="ARBA00023136"/>
    </source>
</evidence>
<dbReference type="PROSITE" id="PS00605">
    <property type="entry name" value="ATPASE_C"/>
    <property type="match status" value="1"/>
</dbReference>
<dbReference type="EMBL" id="CP001804">
    <property type="protein sequence ID" value="ACY16964.1"/>
    <property type="molecule type" value="Genomic_DNA"/>
</dbReference>
<dbReference type="HAMAP" id="MF_01396">
    <property type="entry name" value="ATP_synth_c_bact"/>
    <property type="match status" value="1"/>
</dbReference>
<keyword evidence="4 11" id="KW-0138">CF(0)</keyword>
<keyword evidence="7 11" id="KW-1133">Transmembrane helix</keyword>
<name>D0LNQ9_HALO1</name>
<gene>
    <name evidence="11" type="primary">atpE</name>
    <name evidence="14" type="ordered locus">Hoch_4471</name>
</gene>
<feature type="site" description="Reversibly protonated during proton transport" evidence="11">
    <location>
        <position position="97"/>
    </location>
</feature>
<dbReference type="GO" id="GO:0033177">
    <property type="term" value="C:proton-transporting two-sector ATPase complex, proton-transporting domain"/>
    <property type="evidence" value="ECO:0007669"/>
    <property type="project" value="InterPro"/>
</dbReference>
<dbReference type="InterPro" id="IPR038662">
    <property type="entry name" value="ATP_synth_F0_csu_sf"/>
</dbReference>
<feature type="transmembrane region" description="Helical" evidence="11">
    <location>
        <begin position="85"/>
        <end position="111"/>
    </location>
</feature>
<evidence type="ECO:0000256" key="4">
    <source>
        <dbReference type="ARBA" id="ARBA00022547"/>
    </source>
</evidence>
<dbReference type="Pfam" id="PF00137">
    <property type="entry name" value="ATP-synt_C"/>
    <property type="match status" value="1"/>
</dbReference>
<feature type="signal peptide" evidence="12">
    <location>
        <begin position="1"/>
        <end position="27"/>
    </location>
</feature>
<keyword evidence="11" id="KW-0066">ATP synthesis</keyword>
<dbReference type="InterPro" id="IPR000454">
    <property type="entry name" value="ATP_synth_F0_csu"/>
</dbReference>
<feature type="transmembrane region" description="Helical" evidence="11">
    <location>
        <begin position="43"/>
        <end position="64"/>
    </location>
</feature>
<evidence type="ECO:0000256" key="7">
    <source>
        <dbReference type="ARBA" id="ARBA00022989"/>
    </source>
</evidence>
<keyword evidence="9 11" id="KW-0446">Lipid-binding</keyword>
<comment type="subcellular location">
    <subcellularLocation>
        <location evidence="11">Cell inner membrane</location>
        <topology evidence="11">Multi-pass membrane protein</topology>
    </subcellularLocation>
    <subcellularLocation>
        <location evidence="1">Membrane</location>
        <topology evidence="1">Multi-pass membrane protein</topology>
    </subcellularLocation>
</comment>
<evidence type="ECO:0000313" key="15">
    <source>
        <dbReference type="Proteomes" id="UP000001880"/>
    </source>
</evidence>
<comment type="function">
    <text evidence="11">Key component of the F(0) channel; it plays a direct role in translocation across the membrane. A homomeric c-ring of between 10-14 subunits forms the central stalk rotor element with the F(1) delta and epsilon subunits.</text>
</comment>
<evidence type="ECO:0000259" key="13">
    <source>
        <dbReference type="Pfam" id="PF00137"/>
    </source>
</evidence>
<evidence type="ECO:0000256" key="12">
    <source>
        <dbReference type="SAM" id="SignalP"/>
    </source>
</evidence>
<evidence type="ECO:0000256" key="6">
    <source>
        <dbReference type="ARBA" id="ARBA00022781"/>
    </source>
</evidence>
<keyword evidence="12" id="KW-0732">Signal</keyword>
<keyword evidence="11" id="KW-1003">Cell membrane</keyword>
<keyword evidence="11" id="KW-0997">Cell inner membrane</keyword>
<dbReference type="InterPro" id="IPR020537">
    <property type="entry name" value="ATP_synth_F0_csu_DDCD_BS"/>
</dbReference>
<keyword evidence="3 11" id="KW-0813">Transport</keyword>
<evidence type="ECO:0000313" key="14">
    <source>
        <dbReference type="EMBL" id="ACY16964.1"/>
    </source>
</evidence>
<keyword evidence="15" id="KW-1185">Reference proteome</keyword>
<dbReference type="CDD" id="cd18121">
    <property type="entry name" value="ATP-synt_Fo_c"/>
    <property type="match status" value="1"/>
</dbReference>
<dbReference type="GO" id="GO:0045259">
    <property type="term" value="C:proton-transporting ATP synthase complex"/>
    <property type="evidence" value="ECO:0007669"/>
    <property type="project" value="UniProtKB-KW"/>
</dbReference>
<comment type="similarity">
    <text evidence="2 11">Belongs to the ATPase C chain family.</text>
</comment>
<dbReference type="KEGG" id="hoh:Hoch_4471"/>
<evidence type="ECO:0000256" key="11">
    <source>
        <dbReference type="HAMAP-Rule" id="MF_01396"/>
    </source>
</evidence>
<dbReference type="HOGENOM" id="CLU_148047_0_2_7"/>
<comment type="subunit">
    <text evidence="11">F-type ATPases have 2 components, F(1) - the catalytic core - and F(0) - the membrane proton channel. F(1) has five subunits: alpha(3), beta(3), gamma(1), delta(1), epsilon(1). F(0) has three main subunits: a(1), b(2) and c(10-14). The alpha and beta chains form an alternating ring which encloses part of the gamma chain. F(1) is attached to F(0) by a central stalk formed by the gamma and epsilon chains, while a peripheral stalk is formed by the delta and b chains.</text>
</comment>
<sequence>MLNRNLKFLLTMGSALIVMCLSTLAFAQTDTTAVEVARANSAGWLGLAAGLGIAIAALGGALGQGRAAATALDGIARNPGAADKLFTPMILGLALIESLVIYALIISILLLGKF</sequence>
<dbReference type="GO" id="GO:0008289">
    <property type="term" value="F:lipid binding"/>
    <property type="evidence" value="ECO:0007669"/>
    <property type="project" value="UniProtKB-KW"/>
</dbReference>
<dbReference type="RefSeq" id="WP_012829562.1">
    <property type="nucleotide sequence ID" value="NC_013440.1"/>
</dbReference>
<proteinExistence type="inferred from homology"/>
<dbReference type="SUPFAM" id="SSF81333">
    <property type="entry name" value="F1F0 ATP synthase subunit C"/>
    <property type="match status" value="1"/>
</dbReference>
<evidence type="ECO:0000256" key="8">
    <source>
        <dbReference type="ARBA" id="ARBA00023065"/>
    </source>
</evidence>
<evidence type="ECO:0000256" key="2">
    <source>
        <dbReference type="ARBA" id="ARBA00006704"/>
    </source>
</evidence>
<evidence type="ECO:0000256" key="3">
    <source>
        <dbReference type="ARBA" id="ARBA00022448"/>
    </source>
</evidence>
<dbReference type="InterPro" id="IPR002379">
    <property type="entry name" value="ATPase_proteolipid_c-like_dom"/>
</dbReference>
<evidence type="ECO:0000256" key="1">
    <source>
        <dbReference type="ARBA" id="ARBA00004141"/>
    </source>
</evidence>
<dbReference type="AlphaFoldDB" id="D0LNQ9"/>
<dbReference type="Proteomes" id="UP000001880">
    <property type="component" value="Chromosome"/>
</dbReference>
<dbReference type="GO" id="GO:0046933">
    <property type="term" value="F:proton-transporting ATP synthase activity, rotational mechanism"/>
    <property type="evidence" value="ECO:0007669"/>
    <property type="project" value="UniProtKB-UniRule"/>
</dbReference>
<organism evidence="14 15">
    <name type="scientific">Haliangium ochraceum (strain DSM 14365 / JCM 11303 / SMP-2)</name>
    <dbReference type="NCBI Taxonomy" id="502025"/>
    <lineage>
        <taxon>Bacteria</taxon>
        <taxon>Pseudomonadati</taxon>
        <taxon>Myxococcota</taxon>
        <taxon>Polyangia</taxon>
        <taxon>Haliangiales</taxon>
        <taxon>Kofleriaceae</taxon>
        <taxon>Haliangium</taxon>
    </lineage>
</organism>
<evidence type="ECO:0000256" key="5">
    <source>
        <dbReference type="ARBA" id="ARBA00022692"/>
    </source>
</evidence>
<dbReference type="STRING" id="502025.Hoch_4471"/>
<comment type="function">
    <text evidence="11">F(1)F(0) ATP synthase produces ATP from ADP in the presence of a proton or sodium gradient. F-type ATPases consist of two structural domains, F(1) containing the extramembraneous catalytic core and F(0) containing the membrane proton channel, linked together by a central stalk and a peripheral stalk. During catalysis, ATP synthesis in the catalytic domain of F(1) is coupled via a rotary mechanism of the central stalk subunits to proton translocation.</text>
</comment>
<evidence type="ECO:0000256" key="9">
    <source>
        <dbReference type="ARBA" id="ARBA00023121"/>
    </source>
</evidence>
<keyword evidence="6 11" id="KW-0375">Hydrogen ion transport</keyword>
<keyword evidence="10 11" id="KW-0472">Membrane</keyword>
<keyword evidence="5 11" id="KW-0812">Transmembrane</keyword>
<keyword evidence="8 11" id="KW-0406">Ion transport</keyword>
<feature type="domain" description="V-ATPase proteolipid subunit C-like" evidence="13">
    <location>
        <begin position="47"/>
        <end position="110"/>
    </location>
</feature>
<dbReference type="InterPro" id="IPR035921">
    <property type="entry name" value="F/V-ATP_Csub_sf"/>
</dbReference>
<dbReference type="PRINTS" id="PR00124">
    <property type="entry name" value="ATPASEC"/>
</dbReference>
<protein>
    <recommendedName>
        <fullName evidence="11">ATP synthase subunit c</fullName>
    </recommendedName>
    <alternativeName>
        <fullName evidence="11">ATP synthase F(0) sector subunit c</fullName>
    </alternativeName>
    <alternativeName>
        <fullName evidence="11">F-type ATPase subunit c</fullName>
        <shortName evidence="11">F-ATPase subunit c</shortName>
    </alternativeName>
    <alternativeName>
        <fullName evidence="11">Lipid-binding protein</fullName>
    </alternativeName>
</protein>
<accession>D0LNQ9</accession>